<reference evidence="2 3" key="1">
    <citation type="submission" date="2020-08" db="EMBL/GenBank/DDBJ databases">
        <title>Sequencing the genomes of 1000 actinobacteria strains.</title>
        <authorList>
            <person name="Klenk H.-P."/>
        </authorList>
    </citation>
    <scope>NUCLEOTIDE SEQUENCE [LARGE SCALE GENOMIC DNA]</scope>
    <source>
        <strain evidence="2 3">DSM 45084</strain>
    </source>
</reference>
<dbReference type="EMBL" id="JACHJS010000001">
    <property type="protein sequence ID" value="MBB4968424.1"/>
    <property type="molecule type" value="Genomic_DNA"/>
</dbReference>
<dbReference type="RefSeq" id="WP_312865867.1">
    <property type="nucleotide sequence ID" value="NZ_BAABAI010000028.1"/>
</dbReference>
<organism evidence="2 3">
    <name type="scientific">Saccharothrix violaceirubra</name>
    <dbReference type="NCBI Taxonomy" id="413306"/>
    <lineage>
        <taxon>Bacteria</taxon>
        <taxon>Bacillati</taxon>
        <taxon>Actinomycetota</taxon>
        <taxon>Actinomycetes</taxon>
        <taxon>Pseudonocardiales</taxon>
        <taxon>Pseudonocardiaceae</taxon>
        <taxon>Saccharothrix</taxon>
    </lineage>
</organism>
<accession>A0A7W7T8B4</accession>
<gene>
    <name evidence="2" type="ORF">F4559_005783</name>
</gene>
<evidence type="ECO:0000256" key="1">
    <source>
        <dbReference type="SAM" id="Phobius"/>
    </source>
</evidence>
<protein>
    <submittedName>
        <fullName evidence="2">Uncharacterized protein</fullName>
    </submittedName>
</protein>
<keyword evidence="1" id="KW-0812">Transmembrane</keyword>
<evidence type="ECO:0000313" key="2">
    <source>
        <dbReference type="EMBL" id="MBB4968424.1"/>
    </source>
</evidence>
<sequence>MSLRDRFALAVVHVQAVVLATLELFFLPLRLDGTLLPEFHDWPFPVVILLAAGTTPFLVTMAARYATTTLGALSPLLVWLGTLIVLGLFGPGGDVLLLGDLRTLLLFGAGALPAAISVGAFMGRQVRER</sequence>
<feature type="transmembrane region" description="Helical" evidence="1">
    <location>
        <begin position="70"/>
        <end position="89"/>
    </location>
</feature>
<dbReference type="Proteomes" id="UP000542674">
    <property type="component" value="Unassembled WGS sequence"/>
</dbReference>
<feature type="transmembrane region" description="Helical" evidence="1">
    <location>
        <begin position="101"/>
        <end position="123"/>
    </location>
</feature>
<name>A0A7W7T8B4_9PSEU</name>
<feature type="transmembrane region" description="Helical" evidence="1">
    <location>
        <begin position="7"/>
        <end position="27"/>
    </location>
</feature>
<evidence type="ECO:0000313" key="3">
    <source>
        <dbReference type="Proteomes" id="UP000542674"/>
    </source>
</evidence>
<feature type="transmembrane region" description="Helical" evidence="1">
    <location>
        <begin position="42"/>
        <end position="63"/>
    </location>
</feature>
<keyword evidence="3" id="KW-1185">Reference proteome</keyword>
<dbReference type="AlphaFoldDB" id="A0A7W7T8B4"/>
<keyword evidence="1" id="KW-0472">Membrane</keyword>
<proteinExistence type="predicted"/>
<keyword evidence="1" id="KW-1133">Transmembrane helix</keyword>
<comment type="caution">
    <text evidence="2">The sequence shown here is derived from an EMBL/GenBank/DDBJ whole genome shotgun (WGS) entry which is preliminary data.</text>
</comment>